<evidence type="ECO:0000256" key="3">
    <source>
        <dbReference type="ARBA" id="ARBA00023136"/>
    </source>
</evidence>
<gene>
    <name evidence="8" type="ORF">NHP190012_09730</name>
</gene>
<evidence type="ECO:0000256" key="4">
    <source>
        <dbReference type="ARBA" id="ARBA00023237"/>
    </source>
</evidence>
<dbReference type="EMBL" id="AP024819">
    <property type="protein sequence ID" value="BCZ19331.1"/>
    <property type="molecule type" value="Genomic_DNA"/>
</dbReference>
<comment type="subcellular location">
    <subcellularLocation>
        <location evidence="1">Cell outer membrane</location>
        <topology evidence="1">Lipid-anchor</topology>
    </subcellularLocation>
</comment>
<evidence type="ECO:0000256" key="2">
    <source>
        <dbReference type="ARBA" id="ARBA00015547"/>
    </source>
</evidence>
<keyword evidence="3" id="KW-0472">Membrane</keyword>
<evidence type="ECO:0000256" key="5">
    <source>
        <dbReference type="ARBA" id="ARBA00023288"/>
    </source>
</evidence>
<keyword evidence="9" id="KW-1185">Reference proteome</keyword>
<protein>
    <recommendedName>
        <fullName evidence="2">Neuraminyllactose-binding hemagglutinin</fullName>
    </recommendedName>
    <alternativeName>
        <fullName evidence="7">Flagellar sheath adhesin</fullName>
    </alternativeName>
    <alternativeName>
        <fullName evidence="6">N-acetylneuraminyllactose-binding fibrillar hemagglutinin receptor-binding subunit</fullName>
    </alternativeName>
</protein>
<dbReference type="PROSITE" id="PS51257">
    <property type="entry name" value="PROKAR_LIPOPROTEIN"/>
    <property type="match status" value="1"/>
</dbReference>
<dbReference type="SUPFAM" id="SSF159594">
    <property type="entry name" value="XCC0632-like"/>
    <property type="match status" value="1"/>
</dbReference>
<organism evidence="8 9">
    <name type="scientific">Helicobacter gastrofelis</name>
    <dbReference type="NCBI Taxonomy" id="2849642"/>
    <lineage>
        <taxon>Bacteria</taxon>
        <taxon>Pseudomonadati</taxon>
        <taxon>Campylobacterota</taxon>
        <taxon>Epsilonproteobacteria</taxon>
        <taxon>Campylobacterales</taxon>
        <taxon>Helicobacteraceae</taxon>
        <taxon>Helicobacter</taxon>
    </lineage>
</organism>
<evidence type="ECO:0000256" key="1">
    <source>
        <dbReference type="ARBA" id="ARBA00004459"/>
    </source>
</evidence>
<dbReference type="InterPro" id="IPR007876">
    <property type="entry name" value="NeuraminylLac-bd_hemagglutn"/>
</dbReference>
<dbReference type="RefSeq" id="WP_221271165.1">
    <property type="nucleotide sequence ID" value="NZ_AP024819.1"/>
</dbReference>
<sequence>MQKSRLLSLVLVGLLGLGCAPKAPDKHEQGPIPFSYYEENEKPEPKNHLLVLLPPLNITFSKTVPLNMQQGFKDSMRDQIKEILEKRGFSVQEAKLPLTPTQQEQGYVLVEVNGSVKVLEDISLREDRLRNGGLEGKNSSLSMGYLTLKVLEPKSKKPLNMASLELPGYQVRTRVTVRQERSVSGGFMPTSVVTPIRGEGFDSNVYQILTQIYAQGVHKISQALDADQLMDYHHLVEKFKSKMGR</sequence>
<name>A0ABN6I6Y0_9HELI</name>
<keyword evidence="4" id="KW-0998">Cell outer membrane</keyword>
<dbReference type="InterPro" id="IPR038531">
    <property type="entry name" value="NeuraminylLac-bd_hemagglutn_sf"/>
</dbReference>
<reference evidence="8 9" key="1">
    <citation type="submission" date="2021-07" db="EMBL/GenBank/DDBJ databases">
        <title>Novel Helicobacter sp. Isolated from a cat.</title>
        <authorList>
            <person name="Rimbara E."/>
            <person name="Suzuki M."/>
        </authorList>
    </citation>
    <scope>NUCLEOTIDE SEQUENCE [LARGE SCALE GENOMIC DNA]</scope>
    <source>
        <strain evidence="9">NHP19-012</strain>
    </source>
</reference>
<evidence type="ECO:0000313" key="9">
    <source>
        <dbReference type="Proteomes" id="UP000826146"/>
    </source>
</evidence>
<evidence type="ECO:0000256" key="7">
    <source>
        <dbReference type="ARBA" id="ARBA00032680"/>
    </source>
</evidence>
<evidence type="ECO:0000256" key="6">
    <source>
        <dbReference type="ARBA" id="ARBA00030949"/>
    </source>
</evidence>
<proteinExistence type="predicted"/>
<dbReference type="Pfam" id="PF05211">
    <property type="entry name" value="NLBH"/>
    <property type="match status" value="1"/>
</dbReference>
<dbReference type="Gene3D" id="3.30.160.180">
    <property type="entry name" value="Putative neuraminyllactose-binding hemagglutinin homolog like domain"/>
    <property type="match status" value="1"/>
</dbReference>
<dbReference type="Proteomes" id="UP000826146">
    <property type="component" value="Chromosome"/>
</dbReference>
<keyword evidence="5" id="KW-0449">Lipoprotein</keyword>
<accession>A0ABN6I6Y0</accession>
<evidence type="ECO:0000313" key="8">
    <source>
        <dbReference type="EMBL" id="BCZ19331.1"/>
    </source>
</evidence>